<accession>A0A381QP40</accession>
<feature type="domain" description="Alpha-D-phosphohexomutase C-terminal" evidence="7">
    <location>
        <begin position="387"/>
        <end position="442"/>
    </location>
</feature>
<dbReference type="Gene3D" id="3.30.310.50">
    <property type="entry name" value="Alpha-D-phosphohexomutase, C-terminal domain"/>
    <property type="match status" value="1"/>
</dbReference>
<evidence type="ECO:0000256" key="1">
    <source>
        <dbReference type="ARBA" id="ARBA00001946"/>
    </source>
</evidence>
<keyword evidence="3" id="KW-0597">Phosphoprotein</keyword>
<evidence type="ECO:0000259" key="7">
    <source>
        <dbReference type="Pfam" id="PF00408"/>
    </source>
</evidence>
<feature type="domain" description="Alpha-D-phosphohexomutase alpha/beta/alpha" evidence="9">
    <location>
        <begin position="161"/>
        <end position="255"/>
    </location>
</feature>
<proteinExistence type="inferred from homology"/>
<evidence type="ECO:0000256" key="4">
    <source>
        <dbReference type="ARBA" id="ARBA00022723"/>
    </source>
</evidence>
<feature type="domain" description="Alpha-D-phosphohexomutase alpha/beta/alpha" evidence="10">
    <location>
        <begin position="260"/>
        <end position="368"/>
    </location>
</feature>
<dbReference type="GO" id="GO:0005975">
    <property type="term" value="P:carbohydrate metabolic process"/>
    <property type="evidence" value="ECO:0007669"/>
    <property type="project" value="InterPro"/>
</dbReference>
<dbReference type="InterPro" id="IPR005843">
    <property type="entry name" value="A-D-PHexomutase_C"/>
</dbReference>
<dbReference type="FunFam" id="3.40.120.10:FF:000002">
    <property type="entry name" value="Phosphoglucosamine mutase"/>
    <property type="match status" value="1"/>
</dbReference>
<dbReference type="Pfam" id="PF02880">
    <property type="entry name" value="PGM_PMM_III"/>
    <property type="match status" value="1"/>
</dbReference>
<dbReference type="InterPro" id="IPR005844">
    <property type="entry name" value="A-D-PHexomutase_a/b/a-I"/>
</dbReference>
<keyword evidence="5" id="KW-0460">Magnesium</keyword>
<keyword evidence="4" id="KW-0479">Metal-binding</keyword>
<dbReference type="GO" id="GO:0005829">
    <property type="term" value="C:cytosol"/>
    <property type="evidence" value="ECO:0007669"/>
    <property type="project" value="TreeGrafter"/>
</dbReference>
<keyword evidence="6" id="KW-0413">Isomerase</keyword>
<dbReference type="Pfam" id="PF00408">
    <property type="entry name" value="PGM_PMM_IV"/>
    <property type="match status" value="1"/>
</dbReference>
<evidence type="ECO:0000313" key="11">
    <source>
        <dbReference type="EMBL" id="SUZ80850.1"/>
    </source>
</evidence>
<reference evidence="11" key="1">
    <citation type="submission" date="2018-05" db="EMBL/GenBank/DDBJ databases">
        <authorList>
            <person name="Lanie J.A."/>
            <person name="Ng W.-L."/>
            <person name="Kazmierczak K.M."/>
            <person name="Andrzejewski T.M."/>
            <person name="Davidsen T.M."/>
            <person name="Wayne K.J."/>
            <person name="Tettelin H."/>
            <person name="Glass J.I."/>
            <person name="Rusch D."/>
            <person name="Podicherti R."/>
            <person name="Tsui H.-C.T."/>
            <person name="Winkler M.E."/>
        </authorList>
    </citation>
    <scope>NUCLEOTIDE SEQUENCE</scope>
</reference>
<evidence type="ECO:0000256" key="5">
    <source>
        <dbReference type="ARBA" id="ARBA00022842"/>
    </source>
</evidence>
<dbReference type="InterPro" id="IPR005841">
    <property type="entry name" value="Alpha-D-phosphohexomutase_SF"/>
</dbReference>
<organism evidence="11">
    <name type="scientific">marine metagenome</name>
    <dbReference type="NCBI Taxonomy" id="408172"/>
    <lineage>
        <taxon>unclassified sequences</taxon>
        <taxon>metagenomes</taxon>
        <taxon>ecological metagenomes</taxon>
    </lineage>
</organism>
<gene>
    <name evidence="11" type="ORF">METZ01_LOCUS33704</name>
</gene>
<name>A0A381QP40_9ZZZZ</name>
<dbReference type="AlphaFoldDB" id="A0A381QP40"/>
<dbReference type="PANTHER" id="PTHR42946">
    <property type="entry name" value="PHOSPHOHEXOSE MUTASE"/>
    <property type="match status" value="1"/>
</dbReference>
<evidence type="ECO:0000259" key="8">
    <source>
        <dbReference type="Pfam" id="PF02878"/>
    </source>
</evidence>
<feature type="domain" description="Alpha-D-phosphohexomutase alpha/beta/alpha" evidence="8">
    <location>
        <begin position="12"/>
        <end position="135"/>
    </location>
</feature>
<dbReference type="GO" id="GO:0006048">
    <property type="term" value="P:UDP-N-acetylglucosamine biosynthetic process"/>
    <property type="evidence" value="ECO:0007669"/>
    <property type="project" value="TreeGrafter"/>
</dbReference>
<comment type="cofactor">
    <cofactor evidence="1">
        <name>Mg(2+)</name>
        <dbReference type="ChEBI" id="CHEBI:18420"/>
    </cofactor>
</comment>
<dbReference type="PANTHER" id="PTHR42946:SF1">
    <property type="entry name" value="PHOSPHOGLUCOMUTASE (ALPHA-D-GLUCOSE-1,6-BISPHOSPHATE-DEPENDENT)"/>
    <property type="match status" value="1"/>
</dbReference>
<evidence type="ECO:0000259" key="9">
    <source>
        <dbReference type="Pfam" id="PF02879"/>
    </source>
</evidence>
<sequence>MAGAGVPPAGLRFGTDGVRARAGTRLDEPVVRALGAAAAGFLGADRVFVGRDTRESGPGLSRALAEGLSAGGLDVVQMGVVPTPAVAHAAAAGAAAAAMVSASHNPWQDNGVKLFSAGGLKLDDAVQAAVQDAWDTTPRLEDPVPVDGWSDEASTEASRHWVDAVVASVRPGALAGLGLVVDCANGATSSLAGGALARLGADVTVINSEPDGRNINEGCGSTRPGGLQAAVLALGADAGLALDGDGDRVVAVGDDGRLLDGDDLLAVCGVDRNERGTLPGSTVVVTVMANLGLRRALDDHGIAVHETAVGDRYVLEALEANGWSLGGEQSGHVIFRDLATTGDGLLTGIQALDAARRADRSLGGRAADLVVRAPQVLHAVPVVGDAAALVAVLAGEIAAAAAELGDAGRLLVRPSGTEPVVRVMVEAFDAGTASEVAGRLVEAVERADRT</sequence>
<evidence type="ECO:0000256" key="2">
    <source>
        <dbReference type="ARBA" id="ARBA00010231"/>
    </source>
</evidence>
<dbReference type="InterPro" id="IPR005846">
    <property type="entry name" value="A-D-PHexomutase_a/b/a-III"/>
</dbReference>
<evidence type="ECO:0000259" key="10">
    <source>
        <dbReference type="Pfam" id="PF02880"/>
    </source>
</evidence>
<dbReference type="InterPro" id="IPR050060">
    <property type="entry name" value="Phosphoglucosamine_mutase"/>
</dbReference>
<dbReference type="SUPFAM" id="SSF55957">
    <property type="entry name" value="Phosphoglucomutase, C-terminal domain"/>
    <property type="match status" value="1"/>
</dbReference>
<dbReference type="GO" id="GO:0009252">
    <property type="term" value="P:peptidoglycan biosynthetic process"/>
    <property type="evidence" value="ECO:0007669"/>
    <property type="project" value="TreeGrafter"/>
</dbReference>
<dbReference type="GO" id="GO:0046872">
    <property type="term" value="F:metal ion binding"/>
    <property type="evidence" value="ECO:0007669"/>
    <property type="project" value="UniProtKB-KW"/>
</dbReference>
<evidence type="ECO:0000256" key="3">
    <source>
        <dbReference type="ARBA" id="ARBA00022553"/>
    </source>
</evidence>
<dbReference type="Pfam" id="PF02878">
    <property type="entry name" value="PGM_PMM_I"/>
    <property type="match status" value="1"/>
</dbReference>
<dbReference type="SUPFAM" id="SSF53738">
    <property type="entry name" value="Phosphoglucomutase, first 3 domains"/>
    <property type="match status" value="3"/>
</dbReference>
<protein>
    <recommendedName>
        <fullName evidence="12">Phosphoglucosamine mutase</fullName>
    </recommendedName>
</protein>
<evidence type="ECO:0000256" key="6">
    <source>
        <dbReference type="ARBA" id="ARBA00023235"/>
    </source>
</evidence>
<dbReference type="InterPro" id="IPR016055">
    <property type="entry name" value="A-D-PHexomutase_a/b/a-I/II/III"/>
</dbReference>
<dbReference type="InterPro" id="IPR036900">
    <property type="entry name" value="A-D-PHexomutase_C_sf"/>
</dbReference>
<dbReference type="GO" id="GO:0008966">
    <property type="term" value="F:phosphoglucosamine mutase activity"/>
    <property type="evidence" value="ECO:0007669"/>
    <property type="project" value="TreeGrafter"/>
</dbReference>
<dbReference type="Pfam" id="PF02879">
    <property type="entry name" value="PGM_PMM_II"/>
    <property type="match status" value="1"/>
</dbReference>
<dbReference type="EMBL" id="UINC01001444">
    <property type="protein sequence ID" value="SUZ80850.1"/>
    <property type="molecule type" value="Genomic_DNA"/>
</dbReference>
<dbReference type="GO" id="GO:0004615">
    <property type="term" value="F:phosphomannomutase activity"/>
    <property type="evidence" value="ECO:0007669"/>
    <property type="project" value="TreeGrafter"/>
</dbReference>
<comment type="similarity">
    <text evidence="2">Belongs to the phosphohexose mutase family.</text>
</comment>
<dbReference type="InterPro" id="IPR005845">
    <property type="entry name" value="A-D-PHexomutase_a/b/a-II"/>
</dbReference>
<dbReference type="Gene3D" id="3.40.120.10">
    <property type="entry name" value="Alpha-D-Glucose-1,6-Bisphosphate, subunit A, domain 3"/>
    <property type="match status" value="3"/>
</dbReference>
<evidence type="ECO:0008006" key="12">
    <source>
        <dbReference type="Google" id="ProtNLM"/>
    </source>
</evidence>
<dbReference type="PRINTS" id="PR00509">
    <property type="entry name" value="PGMPMM"/>
</dbReference>